<dbReference type="PROSITE" id="PS51873">
    <property type="entry name" value="TRIAD"/>
    <property type="match status" value="1"/>
</dbReference>
<dbReference type="SUPFAM" id="SSF57850">
    <property type="entry name" value="RING/U-box"/>
    <property type="match status" value="1"/>
</dbReference>
<name>A0A9P9RCB0_FUSSL</name>
<keyword evidence="5" id="KW-0833">Ubl conjugation pathway</keyword>
<dbReference type="PANTHER" id="PTHR11685">
    <property type="entry name" value="RBR FAMILY RING FINGER AND IBR DOMAIN-CONTAINING"/>
    <property type="match status" value="1"/>
</dbReference>
<evidence type="ECO:0000256" key="6">
    <source>
        <dbReference type="ARBA" id="ARBA00022833"/>
    </source>
</evidence>
<proteinExistence type="predicted"/>
<feature type="compositionally biased region" description="Basic and acidic residues" evidence="7">
    <location>
        <begin position="402"/>
        <end position="412"/>
    </location>
</feature>
<dbReference type="OrthoDB" id="10009520at2759"/>
<feature type="region of interest" description="Disordered" evidence="7">
    <location>
        <begin position="332"/>
        <end position="468"/>
    </location>
</feature>
<dbReference type="CDD" id="cd20336">
    <property type="entry name" value="Rcat_RBR"/>
    <property type="match status" value="1"/>
</dbReference>
<dbReference type="InterPro" id="IPR031127">
    <property type="entry name" value="E3_UB_ligase_RBR"/>
</dbReference>
<comment type="caution">
    <text evidence="9">The sequence shown here is derived from an EMBL/GenBank/DDBJ whole genome shotgun (WGS) entry which is preliminary data.</text>
</comment>
<dbReference type="Proteomes" id="UP000736672">
    <property type="component" value="Unassembled WGS sequence"/>
</dbReference>
<feature type="compositionally biased region" description="Basic and acidic residues" evidence="7">
    <location>
        <begin position="361"/>
        <end position="370"/>
    </location>
</feature>
<organism evidence="9 10">
    <name type="scientific">Fusarium solani</name>
    <name type="common">Filamentous fungus</name>
    <dbReference type="NCBI Taxonomy" id="169388"/>
    <lineage>
        <taxon>Eukaryota</taxon>
        <taxon>Fungi</taxon>
        <taxon>Dikarya</taxon>
        <taxon>Ascomycota</taxon>
        <taxon>Pezizomycotina</taxon>
        <taxon>Sordariomycetes</taxon>
        <taxon>Hypocreomycetidae</taxon>
        <taxon>Hypocreales</taxon>
        <taxon>Nectriaceae</taxon>
        <taxon>Fusarium</taxon>
        <taxon>Fusarium solani species complex</taxon>
    </lineage>
</organism>
<sequence>MNHRDDDAFDRVHPDLVDLMFRVGIDPPINPPSEDAMARSIYLAIQMANEFEQAELVSRIIPEEELAAERLAEGDFRNLDHRITLDEAERLAALRATPEPDRQAERRGGNFGECIICGEGGHVRVPCNCVYCYPCLRELIRRGLTGLTEFPPRCCVHFREETIRLAQRPALVHLFRQLQEESEVLMPDRLYCHDPHCAAFIPLDCDGECLICEQLTCQRCGGRDHGRRRCDEGEILEDVWEMMDRRRIVNCPGCGIMVQLAEACNHITCVTCRAEFCLICGERWKTCDCELYGGHNHMVPMRRRPGRKPDRYRRAPRNVEAVEPGLRIPQLRPRFGEEDRGPRVTEVRRRTRRLQRLPMRGYERRERDDGEAGPAYGHHRRHHGRREEEEAGPAFRPHHGHREREQEAGPAHREHRRHRAREDEEAGSAHRPHHRRHRERDDEEAGPPYGRHHQHREREEDQAGPFYRQNRWQDRWAQVYERPQPELAEPEPMPDLDLPPPALDAPEQHPQEERIVRLRDVVNFDELPPPNHDHVFARMEDVADLLHEAYIPEGQHLHVPRERQRWDIFRNREDVGPLVDFAQHQAYPFWDWRFAQAEALGRAERIQQLARTLPGQGTPYYRGPRVTVGNLYLERLWGNR</sequence>
<dbReference type="GO" id="GO:0004842">
    <property type="term" value="F:ubiquitin-protein transferase activity"/>
    <property type="evidence" value="ECO:0007669"/>
    <property type="project" value="InterPro"/>
</dbReference>
<dbReference type="EMBL" id="JAGTJS010000002">
    <property type="protein sequence ID" value="KAH7273278.1"/>
    <property type="molecule type" value="Genomic_DNA"/>
</dbReference>
<dbReference type="InterPro" id="IPR044066">
    <property type="entry name" value="TRIAD_supradom"/>
</dbReference>
<evidence type="ECO:0000256" key="3">
    <source>
        <dbReference type="ARBA" id="ARBA00022737"/>
    </source>
</evidence>
<keyword evidence="2" id="KW-0479">Metal-binding</keyword>
<gene>
    <name evidence="9" type="ORF">B0J15DRAFT_96271</name>
</gene>
<reference evidence="9" key="1">
    <citation type="journal article" date="2021" name="Nat. Commun.">
        <title>Genetic determinants of endophytism in the Arabidopsis root mycobiome.</title>
        <authorList>
            <person name="Mesny F."/>
            <person name="Miyauchi S."/>
            <person name="Thiergart T."/>
            <person name="Pickel B."/>
            <person name="Atanasova L."/>
            <person name="Karlsson M."/>
            <person name="Huettel B."/>
            <person name="Barry K.W."/>
            <person name="Haridas S."/>
            <person name="Chen C."/>
            <person name="Bauer D."/>
            <person name="Andreopoulos W."/>
            <person name="Pangilinan J."/>
            <person name="LaButti K."/>
            <person name="Riley R."/>
            <person name="Lipzen A."/>
            <person name="Clum A."/>
            <person name="Drula E."/>
            <person name="Henrissat B."/>
            <person name="Kohler A."/>
            <person name="Grigoriev I.V."/>
            <person name="Martin F.M."/>
            <person name="Hacquard S."/>
        </authorList>
    </citation>
    <scope>NUCLEOTIDE SEQUENCE</scope>
    <source>
        <strain evidence="9">FSSC 5 MPI-SDFR-AT-0091</strain>
    </source>
</reference>
<keyword evidence="1" id="KW-0808">Transferase</keyword>
<dbReference type="Pfam" id="PF22191">
    <property type="entry name" value="IBR_1"/>
    <property type="match status" value="1"/>
</dbReference>
<keyword evidence="6" id="KW-0862">Zinc</keyword>
<evidence type="ECO:0000256" key="7">
    <source>
        <dbReference type="SAM" id="MobiDB-lite"/>
    </source>
</evidence>
<keyword evidence="10" id="KW-1185">Reference proteome</keyword>
<keyword evidence="3" id="KW-0677">Repeat</keyword>
<dbReference type="Gene3D" id="1.20.120.1750">
    <property type="match status" value="1"/>
</dbReference>
<evidence type="ECO:0000259" key="8">
    <source>
        <dbReference type="PROSITE" id="PS51873"/>
    </source>
</evidence>
<evidence type="ECO:0000256" key="5">
    <source>
        <dbReference type="ARBA" id="ARBA00022786"/>
    </source>
</evidence>
<evidence type="ECO:0000256" key="2">
    <source>
        <dbReference type="ARBA" id="ARBA00022723"/>
    </source>
</evidence>
<dbReference type="AlphaFoldDB" id="A0A9P9RCB0"/>
<dbReference type="GO" id="GO:0016567">
    <property type="term" value="P:protein ubiquitination"/>
    <property type="evidence" value="ECO:0007669"/>
    <property type="project" value="InterPro"/>
</dbReference>
<keyword evidence="4" id="KW-0863">Zinc-finger</keyword>
<evidence type="ECO:0000256" key="1">
    <source>
        <dbReference type="ARBA" id="ARBA00022679"/>
    </source>
</evidence>
<dbReference type="GO" id="GO:0008270">
    <property type="term" value="F:zinc ion binding"/>
    <property type="evidence" value="ECO:0007669"/>
    <property type="project" value="UniProtKB-KW"/>
</dbReference>
<protein>
    <recommendedName>
        <fullName evidence="8">RING-type domain-containing protein</fullName>
    </recommendedName>
</protein>
<feature type="compositionally biased region" description="Basic and acidic residues" evidence="7">
    <location>
        <begin position="334"/>
        <end position="348"/>
    </location>
</feature>
<accession>A0A9P9RCB0</accession>
<evidence type="ECO:0000256" key="4">
    <source>
        <dbReference type="ARBA" id="ARBA00022771"/>
    </source>
</evidence>
<evidence type="ECO:0000313" key="10">
    <source>
        <dbReference type="Proteomes" id="UP000736672"/>
    </source>
</evidence>
<evidence type="ECO:0000313" key="9">
    <source>
        <dbReference type="EMBL" id="KAH7273278.1"/>
    </source>
</evidence>
<feature type="domain" description="RING-type" evidence="8">
    <location>
        <begin position="110"/>
        <end position="299"/>
    </location>
</feature>